<dbReference type="EMBL" id="BQXU01000007">
    <property type="protein sequence ID" value="GKT43352.1"/>
    <property type="molecule type" value="Genomic_DNA"/>
</dbReference>
<comment type="caution">
    <text evidence="2">The sequence shown here is derived from an EMBL/GenBank/DDBJ whole genome shotgun (WGS) entry which is preliminary data.</text>
</comment>
<feature type="compositionally biased region" description="Polar residues" evidence="1">
    <location>
        <begin position="62"/>
        <end position="91"/>
    </location>
</feature>
<proteinExistence type="predicted"/>
<sequence length="153" mass="16648">MTAVPGLPTRDSSYMQTAFSILDNMIDRGNVVARYRKEELEKLQEMLRLAKAQNHAPLASVDSRNNTNVAHDETQLSVDNGNVSQAPSTEQFADRGPATGSTANGLASEQMLSIAGLLDWEPDMTAFGEDQLSGNWLWTDSIAPDFDFSGALL</sequence>
<gene>
    <name evidence="2" type="ORF">ColSpa_03533</name>
</gene>
<evidence type="ECO:0000313" key="3">
    <source>
        <dbReference type="Proteomes" id="UP001055115"/>
    </source>
</evidence>
<evidence type="ECO:0000256" key="1">
    <source>
        <dbReference type="SAM" id="MobiDB-lite"/>
    </source>
</evidence>
<dbReference type="GeneID" id="73324335"/>
<name>A0AA37L7Q2_9PEZI</name>
<evidence type="ECO:0000313" key="2">
    <source>
        <dbReference type="EMBL" id="GKT43352.1"/>
    </source>
</evidence>
<dbReference type="RefSeq" id="XP_049125702.1">
    <property type="nucleotide sequence ID" value="XM_049269745.1"/>
</dbReference>
<dbReference type="Proteomes" id="UP001055115">
    <property type="component" value="Unassembled WGS sequence"/>
</dbReference>
<protein>
    <submittedName>
        <fullName evidence="2">Uncharacterized protein</fullName>
    </submittedName>
</protein>
<organism evidence="2 3">
    <name type="scientific">Colletotrichum spaethianum</name>
    <dbReference type="NCBI Taxonomy" id="700344"/>
    <lineage>
        <taxon>Eukaryota</taxon>
        <taxon>Fungi</taxon>
        <taxon>Dikarya</taxon>
        <taxon>Ascomycota</taxon>
        <taxon>Pezizomycotina</taxon>
        <taxon>Sordariomycetes</taxon>
        <taxon>Hypocreomycetidae</taxon>
        <taxon>Glomerellales</taxon>
        <taxon>Glomerellaceae</taxon>
        <taxon>Colletotrichum</taxon>
        <taxon>Colletotrichum spaethianum species complex</taxon>
    </lineage>
</organism>
<feature type="region of interest" description="Disordered" evidence="1">
    <location>
        <begin position="57"/>
        <end position="104"/>
    </location>
</feature>
<accession>A0AA37L7Q2</accession>
<keyword evidence="3" id="KW-1185">Reference proteome</keyword>
<dbReference type="AlphaFoldDB" id="A0AA37L7Q2"/>
<reference evidence="2 3" key="1">
    <citation type="submission" date="2022-03" db="EMBL/GenBank/DDBJ databases">
        <title>Genome data of Colletotrichum spp.</title>
        <authorList>
            <person name="Utami Y.D."/>
            <person name="Hiruma K."/>
        </authorList>
    </citation>
    <scope>NUCLEOTIDE SEQUENCE [LARGE SCALE GENOMIC DNA]</scope>
    <source>
        <strain evidence="2 3">MAFF 239500</strain>
    </source>
</reference>